<dbReference type="CDD" id="cd06173">
    <property type="entry name" value="MFS_MefA_like"/>
    <property type="match status" value="1"/>
</dbReference>
<dbReference type="RefSeq" id="WP_378997628.1">
    <property type="nucleotide sequence ID" value="NZ_JBHSMT010000014.1"/>
</dbReference>
<dbReference type="EMBL" id="JBHSMT010000014">
    <property type="protein sequence ID" value="MFC5474525.1"/>
    <property type="molecule type" value="Genomic_DNA"/>
</dbReference>
<protein>
    <recommendedName>
        <fullName evidence="8">Multidrug efflux pump Tap</fullName>
    </recommendedName>
</protein>
<reference evidence="12" key="1">
    <citation type="journal article" date="2019" name="Int. J. Syst. Evol. Microbiol.">
        <title>The Global Catalogue of Microorganisms (GCM) 10K type strain sequencing project: providing services to taxonomists for standard genome sequencing and annotation.</title>
        <authorList>
            <consortium name="The Broad Institute Genomics Platform"/>
            <consortium name="The Broad Institute Genome Sequencing Center for Infectious Disease"/>
            <person name="Wu L."/>
            <person name="Ma J."/>
        </authorList>
    </citation>
    <scope>NUCLEOTIDE SEQUENCE [LARGE SCALE GENOMIC DNA]</scope>
    <source>
        <strain evidence="12">JCM 17066</strain>
    </source>
</reference>
<evidence type="ECO:0000259" key="10">
    <source>
        <dbReference type="PROSITE" id="PS50850"/>
    </source>
</evidence>
<feature type="transmembrane region" description="Helical" evidence="9">
    <location>
        <begin position="91"/>
        <end position="115"/>
    </location>
</feature>
<keyword evidence="12" id="KW-1185">Reference proteome</keyword>
<keyword evidence="3" id="KW-1003">Cell membrane</keyword>
<evidence type="ECO:0000256" key="2">
    <source>
        <dbReference type="ARBA" id="ARBA00022448"/>
    </source>
</evidence>
<proteinExistence type="inferred from homology"/>
<dbReference type="PROSITE" id="PS50850">
    <property type="entry name" value="MFS"/>
    <property type="match status" value="1"/>
</dbReference>
<comment type="subcellular location">
    <subcellularLocation>
        <location evidence="1">Cell membrane</location>
        <topology evidence="1">Multi-pass membrane protein</topology>
    </subcellularLocation>
</comment>
<evidence type="ECO:0000256" key="4">
    <source>
        <dbReference type="ARBA" id="ARBA00022692"/>
    </source>
</evidence>
<dbReference type="SUPFAM" id="SSF103473">
    <property type="entry name" value="MFS general substrate transporter"/>
    <property type="match status" value="1"/>
</dbReference>
<keyword evidence="5 9" id="KW-1133">Transmembrane helix</keyword>
<name>A0ABW0M8J6_9BURK</name>
<evidence type="ECO:0000256" key="6">
    <source>
        <dbReference type="ARBA" id="ARBA00023136"/>
    </source>
</evidence>
<feature type="transmembrane region" description="Helical" evidence="9">
    <location>
        <begin position="20"/>
        <end position="40"/>
    </location>
</feature>
<evidence type="ECO:0000256" key="1">
    <source>
        <dbReference type="ARBA" id="ARBA00004651"/>
    </source>
</evidence>
<dbReference type="PANTHER" id="PTHR23513">
    <property type="entry name" value="INTEGRAL MEMBRANE EFFLUX PROTEIN-RELATED"/>
    <property type="match status" value="1"/>
</dbReference>
<keyword evidence="6 9" id="KW-0472">Membrane</keyword>
<dbReference type="PANTHER" id="PTHR23513:SF9">
    <property type="entry name" value="ENTEROBACTIN EXPORTER ENTS"/>
    <property type="match status" value="1"/>
</dbReference>
<evidence type="ECO:0000313" key="11">
    <source>
        <dbReference type="EMBL" id="MFC5474525.1"/>
    </source>
</evidence>
<sequence length="455" mass="47678">MRNGVKHRLDNMGRPFRALLISDALMLLAQMVGYVVLPWWIAHQGGARDLALYGMVLSVAAFIAMPLWSPFGDRIPKRTQIAVGLAARASIALLVAILASCGHYNIVLLIAAGIVTTVSDTIITPASSTIAAELIPAEKLSDALSLQKTAQAAGRIAGPALGGGMLAAAGTPAALWLSCALLMLAAMLATRIPPPSAAVLKTSGAAHWWFDLKAGLAVKWQVPLERGWTLVNFITWIFMGPALTMLIPLKVQALGLSGAWLGACEAALSLGMLGGALWGAGFLAKTFGRYQVRVGAGVIQGLALTLAGFTQWPLVLMAAFLCAGMANSAVVLIGLTHRTLAIPRDFRVRITAVNIMSTLVAGALGPAAAGAALTHWSVSHVYIAFGLASTVCATGFVLVPRFREFFSLDHEQVKDWYQLQYPQVFPAAAAQGEHGLDRPALSAASSKTSQAGSGV</sequence>
<evidence type="ECO:0000313" key="12">
    <source>
        <dbReference type="Proteomes" id="UP001596045"/>
    </source>
</evidence>
<feature type="transmembrane region" description="Helical" evidence="9">
    <location>
        <begin position="259"/>
        <end position="283"/>
    </location>
</feature>
<accession>A0ABW0M8J6</accession>
<feature type="domain" description="Major facilitator superfamily (MFS) profile" evidence="10">
    <location>
        <begin position="1"/>
        <end position="197"/>
    </location>
</feature>
<evidence type="ECO:0000256" key="8">
    <source>
        <dbReference type="ARBA" id="ARBA00040914"/>
    </source>
</evidence>
<evidence type="ECO:0000256" key="3">
    <source>
        <dbReference type="ARBA" id="ARBA00022475"/>
    </source>
</evidence>
<keyword evidence="2" id="KW-0813">Transport</keyword>
<feature type="transmembrane region" description="Helical" evidence="9">
    <location>
        <begin position="228"/>
        <end position="247"/>
    </location>
</feature>
<keyword evidence="4 9" id="KW-0812">Transmembrane</keyword>
<dbReference type="InterPro" id="IPR011701">
    <property type="entry name" value="MFS"/>
</dbReference>
<gene>
    <name evidence="11" type="ORF">ACFPM8_11215</name>
</gene>
<feature type="transmembrane region" description="Helical" evidence="9">
    <location>
        <begin position="381"/>
        <end position="399"/>
    </location>
</feature>
<feature type="transmembrane region" description="Helical" evidence="9">
    <location>
        <begin position="52"/>
        <end position="71"/>
    </location>
</feature>
<comment type="caution">
    <text evidence="11">The sequence shown here is derived from an EMBL/GenBank/DDBJ whole genome shotgun (WGS) entry which is preliminary data.</text>
</comment>
<evidence type="ECO:0000256" key="7">
    <source>
        <dbReference type="ARBA" id="ARBA00038075"/>
    </source>
</evidence>
<dbReference type="Gene3D" id="1.20.1250.20">
    <property type="entry name" value="MFS general substrate transporter like domains"/>
    <property type="match status" value="2"/>
</dbReference>
<dbReference type="InterPro" id="IPR020846">
    <property type="entry name" value="MFS_dom"/>
</dbReference>
<feature type="transmembrane region" description="Helical" evidence="9">
    <location>
        <begin position="348"/>
        <end position="369"/>
    </location>
</feature>
<organism evidence="11 12">
    <name type="scientific">Paraherbaspirillum soli</name>
    <dbReference type="NCBI Taxonomy" id="631222"/>
    <lineage>
        <taxon>Bacteria</taxon>
        <taxon>Pseudomonadati</taxon>
        <taxon>Pseudomonadota</taxon>
        <taxon>Betaproteobacteria</taxon>
        <taxon>Burkholderiales</taxon>
        <taxon>Oxalobacteraceae</taxon>
        <taxon>Paraherbaspirillum</taxon>
    </lineage>
</organism>
<dbReference type="Proteomes" id="UP001596045">
    <property type="component" value="Unassembled WGS sequence"/>
</dbReference>
<dbReference type="InterPro" id="IPR036259">
    <property type="entry name" value="MFS_trans_sf"/>
</dbReference>
<feature type="transmembrane region" description="Helical" evidence="9">
    <location>
        <begin position="290"/>
        <end position="309"/>
    </location>
</feature>
<evidence type="ECO:0000256" key="9">
    <source>
        <dbReference type="SAM" id="Phobius"/>
    </source>
</evidence>
<dbReference type="Pfam" id="PF07690">
    <property type="entry name" value="MFS_1"/>
    <property type="match status" value="1"/>
</dbReference>
<evidence type="ECO:0000256" key="5">
    <source>
        <dbReference type="ARBA" id="ARBA00022989"/>
    </source>
</evidence>
<feature type="transmembrane region" description="Helical" evidence="9">
    <location>
        <begin position="315"/>
        <end position="336"/>
    </location>
</feature>
<comment type="similarity">
    <text evidence="7">Belongs to the major facilitator superfamily. Drug:H(+) antiporter-3 (DHA3) (TC 2.A.1.21) family.</text>
</comment>